<proteinExistence type="predicted"/>
<organism evidence="1 2">
    <name type="scientific">Ephemerocybe angulata</name>
    <dbReference type="NCBI Taxonomy" id="980116"/>
    <lineage>
        <taxon>Eukaryota</taxon>
        <taxon>Fungi</taxon>
        <taxon>Dikarya</taxon>
        <taxon>Basidiomycota</taxon>
        <taxon>Agaricomycotina</taxon>
        <taxon>Agaricomycetes</taxon>
        <taxon>Agaricomycetidae</taxon>
        <taxon>Agaricales</taxon>
        <taxon>Agaricineae</taxon>
        <taxon>Psathyrellaceae</taxon>
        <taxon>Ephemerocybe</taxon>
    </lineage>
</organism>
<evidence type="ECO:0000313" key="2">
    <source>
        <dbReference type="Proteomes" id="UP000521943"/>
    </source>
</evidence>
<sequence>MFRVVLVVRRGGLESLVASDRHIRQPSPAHGTAHVHRPVLVVDFAHDDGKLFSGRARCAARMRRFVESISIRKTTNDDADYRTKTTLRRCATDIVHHARRSSTSRLLTFAHALDVRRVCKTSRTGRRTGRLAVCLDGCATWDGWMVMAAHVSLEGICHFYFAIAILDEQRHRQPRQDHLVPPDVVHDVHRHELAAGRSRGFQNVAKSGGLVLFSDGCACGVAGMDGDGAHVSLGGVWS</sequence>
<dbReference type="Proteomes" id="UP000521943">
    <property type="component" value="Unassembled WGS sequence"/>
</dbReference>
<name>A0A8H6HAE1_9AGAR</name>
<gene>
    <name evidence="1" type="ORF">DFP72DRAFT_1081223</name>
</gene>
<keyword evidence="2" id="KW-1185">Reference proteome</keyword>
<evidence type="ECO:0000313" key="1">
    <source>
        <dbReference type="EMBL" id="KAF6742840.1"/>
    </source>
</evidence>
<comment type="caution">
    <text evidence="1">The sequence shown here is derived from an EMBL/GenBank/DDBJ whole genome shotgun (WGS) entry which is preliminary data.</text>
</comment>
<dbReference type="AlphaFoldDB" id="A0A8H6HAE1"/>
<reference evidence="1 2" key="1">
    <citation type="submission" date="2020-07" db="EMBL/GenBank/DDBJ databases">
        <title>Comparative genomics of pyrophilous fungi reveals a link between fire events and developmental genes.</title>
        <authorList>
            <consortium name="DOE Joint Genome Institute"/>
            <person name="Steindorff A.S."/>
            <person name="Carver A."/>
            <person name="Calhoun S."/>
            <person name="Stillman K."/>
            <person name="Liu H."/>
            <person name="Lipzen A."/>
            <person name="Pangilinan J."/>
            <person name="Labutti K."/>
            <person name="Bruns T.D."/>
            <person name="Grigoriev I.V."/>
        </authorList>
    </citation>
    <scope>NUCLEOTIDE SEQUENCE [LARGE SCALE GENOMIC DNA]</scope>
    <source>
        <strain evidence="1 2">CBS 144469</strain>
    </source>
</reference>
<accession>A0A8H6HAE1</accession>
<dbReference type="EMBL" id="JACGCI010000166">
    <property type="protein sequence ID" value="KAF6742840.1"/>
    <property type="molecule type" value="Genomic_DNA"/>
</dbReference>
<protein>
    <submittedName>
        <fullName evidence="1">Uncharacterized protein</fullName>
    </submittedName>
</protein>